<dbReference type="HOGENOM" id="CLU_811393_0_0_1"/>
<gene>
    <name evidence="1" type="ORF">DACRYDRAFT_119425</name>
</gene>
<dbReference type="AlphaFoldDB" id="M5FPT1"/>
<keyword evidence="2" id="KW-1185">Reference proteome</keyword>
<name>M5FPT1_DACPD</name>
<organism evidence="1 2">
    <name type="scientific">Dacryopinax primogenitus (strain DJM 731)</name>
    <name type="common">Brown rot fungus</name>
    <dbReference type="NCBI Taxonomy" id="1858805"/>
    <lineage>
        <taxon>Eukaryota</taxon>
        <taxon>Fungi</taxon>
        <taxon>Dikarya</taxon>
        <taxon>Basidiomycota</taxon>
        <taxon>Agaricomycotina</taxon>
        <taxon>Dacrymycetes</taxon>
        <taxon>Dacrymycetales</taxon>
        <taxon>Dacrymycetaceae</taxon>
        <taxon>Dacryopinax</taxon>
    </lineage>
</organism>
<dbReference type="EMBL" id="JH795877">
    <property type="protein sequence ID" value="EJT97293.1"/>
    <property type="molecule type" value="Genomic_DNA"/>
</dbReference>
<dbReference type="RefSeq" id="XP_040624191.1">
    <property type="nucleotide sequence ID" value="XM_040770783.1"/>
</dbReference>
<dbReference type="GeneID" id="63685845"/>
<evidence type="ECO:0000313" key="2">
    <source>
        <dbReference type="Proteomes" id="UP000030653"/>
    </source>
</evidence>
<accession>M5FPT1</accession>
<proteinExistence type="predicted"/>
<protein>
    <submittedName>
        <fullName evidence="1">Uncharacterized protein</fullName>
    </submittedName>
</protein>
<dbReference type="OrthoDB" id="3415681at2759"/>
<sequence>MQNVIPTFNERVILAHLQAVDALTNFDSVQTLVAVAQSSTDIDQSLCDPKNAAELLNRDGHLFLTVVLAKACYAQDFLPILSIDVIQSTTANVKPRIHDPPTRHSAFLYASTPMPIINPQVQRRSTEDNMVVDAFSLSLDGKIARIWFSGSHTMIVLDDKPRAIIFKLDDQSATGARQDVRYPKVGPRLVNGEDGAVGVLSVHNWTEMESICIVESVEGHSGTADKKRLTFFPVVHAEEYTLWVDLSRSVDVLAVNRHWVVYRHEQGDNRLIAKNINDNRIVTLELSGQQTVLLRKVEAWIVGSYLLVVNYDHACLEIFGGFGTEHREPPPTPSIIPMDYAF</sequence>
<dbReference type="Proteomes" id="UP000030653">
    <property type="component" value="Unassembled WGS sequence"/>
</dbReference>
<evidence type="ECO:0000313" key="1">
    <source>
        <dbReference type="EMBL" id="EJT97293.1"/>
    </source>
</evidence>
<reference evidence="1 2" key="1">
    <citation type="journal article" date="2012" name="Science">
        <title>The Paleozoic origin of enzymatic lignin decomposition reconstructed from 31 fungal genomes.</title>
        <authorList>
            <person name="Floudas D."/>
            <person name="Binder M."/>
            <person name="Riley R."/>
            <person name="Barry K."/>
            <person name="Blanchette R.A."/>
            <person name="Henrissat B."/>
            <person name="Martinez A.T."/>
            <person name="Otillar R."/>
            <person name="Spatafora J.W."/>
            <person name="Yadav J.S."/>
            <person name="Aerts A."/>
            <person name="Benoit I."/>
            <person name="Boyd A."/>
            <person name="Carlson A."/>
            <person name="Copeland A."/>
            <person name="Coutinho P.M."/>
            <person name="de Vries R.P."/>
            <person name="Ferreira P."/>
            <person name="Findley K."/>
            <person name="Foster B."/>
            <person name="Gaskell J."/>
            <person name="Glotzer D."/>
            <person name="Gorecki P."/>
            <person name="Heitman J."/>
            <person name="Hesse C."/>
            <person name="Hori C."/>
            <person name="Igarashi K."/>
            <person name="Jurgens J.A."/>
            <person name="Kallen N."/>
            <person name="Kersten P."/>
            <person name="Kohler A."/>
            <person name="Kuees U."/>
            <person name="Kumar T.K.A."/>
            <person name="Kuo A."/>
            <person name="LaButti K."/>
            <person name="Larrondo L.F."/>
            <person name="Lindquist E."/>
            <person name="Ling A."/>
            <person name="Lombard V."/>
            <person name="Lucas S."/>
            <person name="Lundell T."/>
            <person name="Martin R."/>
            <person name="McLaughlin D.J."/>
            <person name="Morgenstern I."/>
            <person name="Morin E."/>
            <person name="Murat C."/>
            <person name="Nagy L.G."/>
            <person name="Nolan M."/>
            <person name="Ohm R.A."/>
            <person name="Patyshakuliyeva A."/>
            <person name="Rokas A."/>
            <person name="Ruiz-Duenas F.J."/>
            <person name="Sabat G."/>
            <person name="Salamov A."/>
            <person name="Samejima M."/>
            <person name="Schmutz J."/>
            <person name="Slot J.C."/>
            <person name="St John F."/>
            <person name="Stenlid J."/>
            <person name="Sun H."/>
            <person name="Sun S."/>
            <person name="Syed K."/>
            <person name="Tsang A."/>
            <person name="Wiebenga A."/>
            <person name="Young D."/>
            <person name="Pisabarro A."/>
            <person name="Eastwood D.C."/>
            <person name="Martin F."/>
            <person name="Cullen D."/>
            <person name="Grigoriev I.V."/>
            <person name="Hibbett D.S."/>
        </authorList>
    </citation>
    <scope>NUCLEOTIDE SEQUENCE [LARGE SCALE GENOMIC DNA]</scope>
    <source>
        <strain evidence="1 2">DJM-731 SS1</strain>
    </source>
</reference>